<sequence length="112" mass="12060">MKLITAVIQPGRLDDVRSALVDAGATGLTVARVKGHGAQQGRTEYYRGEAHAVEFRDKLRLELLTADEEAERIVDVIVAAARTGAIGDGKVWVTDVSHVVRVRTGERGPEAV</sequence>
<proteinExistence type="inferred from homology"/>
<reference evidence="2 3" key="1">
    <citation type="submission" date="2023-02" db="EMBL/GenBank/DDBJ databases">
        <title>Microbacterium betulae sp. nov., isolated from birch wood.</title>
        <authorList>
            <person name="Pasciak M."/>
            <person name="Pawlik K.J."/>
            <person name="Martynowski D."/>
            <person name="Laczmanski L."/>
            <person name="Ciekot J."/>
            <person name="Szponar B."/>
            <person name="Wojcik-Fatla A."/>
            <person name="Mackiewicz B."/>
            <person name="Farian E."/>
            <person name="Cholewa G."/>
            <person name="Cholewa A."/>
            <person name="Dutkiewicz J."/>
        </authorList>
    </citation>
    <scope>NUCLEOTIDE SEQUENCE [LARGE SCALE GENOMIC DNA]</scope>
    <source>
        <strain evidence="2 3">AB</strain>
    </source>
</reference>
<evidence type="ECO:0000313" key="3">
    <source>
        <dbReference type="Proteomes" id="UP001305498"/>
    </source>
</evidence>
<accession>A0AA97FJW1</accession>
<dbReference type="InterPro" id="IPR015867">
    <property type="entry name" value="N-reg_PII/ATP_PRibTrfase_C"/>
</dbReference>
<dbReference type="GO" id="GO:0030234">
    <property type="term" value="F:enzyme regulator activity"/>
    <property type="evidence" value="ECO:0007669"/>
    <property type="project" value="InterPro"/>
</dbReference>
<dbReference type="SMART" id="SM00938">
    <property type="entry name" value="P-II"/>
    <property type="match status" value="1"/>
</dbReference>
<gene>
    <name evidence="2" type="ORF">N8K70_06575</name>
</gene>
<dbReference type="PROSITE" id="PS51343">
    <property type="entry name" value="PII_GLNB_DOM"/>
    <property type="match status" value="1"/>
</dbReference>
<dbReference type="InterPro" id="IPR011322">
    <property type="entry name" value="N-reg_PII-like_a/b"/>
</dbReference>
<dbReference type="EMBL" id="CP118157">
    <property type="protein sequence ID" value="WOF24328.1"/>
    <property type="molecule type" value="Genomic_DNA"/>
</dbReference>
<dbReference type="PANTHER" id="PTHR30115">
    <property type="entry name" value="NITROGEN REGULATORY PROTEIN P-II"/>
    <property type="match status" value="1"/>
</dbReference>
<dbReference type="RefSeq" id="WP_317140799.1">
    <property type="nucleotide sequence ID" value="NZ_CP118157.1"/>
</dbReference>
<dbReference type="InterPro" id="IPR002187">
    <property type="entry name" value="N-reg_PII"/>
</dbReference>
<organism evidence="2 3">
    <name type="scientific">Microbacterium betulae</name>
    <dbReference type="NCBI Taxonomy" id="2981139"/>
    <lineage>
        <taxon>Bacteria</taxon>
        <taxon>Bacillati</taxon>
        <taxon>Actinomycetota</taxon>
        <taxon>Actinomycetes</taxon>
        <taxon>Micrococcales</taxon>
        <taxon>Microbacteriaceae</taxon>
        <taxon>Microbacterium</taxon>
    </lineage>
</organism>
<dbReference type="AlphaFoldDB" id="A0AA97FJW1"/>
<dbReference type="InterPro" id="IPR017918">
    <property type="entry name" value="N-reg_PII_CS"/>
</dbReference>
<dbReference type="KEGG" id="mbet:N8K70_06575"/>
<dbReference type="SUPFAM" id="SSF54913">
    <property type="entry name" value="GlnB-like"/>
    <property type="match status" value="1"/>
</dbReference>
<dbReference type="GO" id="GO:0005829">
    <property type="term" value="C:cytosol"/>
    <property type="evidence" value="ECO:0007669"/>
    <property type="project" value="TreeGrafter"/>
</dbReference>
<dbReference type="Proteomes" id="UP001305498">
    <property type="component" value="Chromosome"/>
</dbReference>
<dbReference type="Pfam" id="PF00543">
    <property type="entry name" value="P-II"/>
    <property type="match status" value="1"/>
</dbReference>
<comment type="similarity">
    <text evidence="1">Belongs to the P(II) protein family.</text>
</comment>
<protein>
    <submittedName>
        <fullName evidence="2">P-II family nitrogen regulator</fullName>
    </submittedName>
</protein>
<evidence type="ECO:0000313" key="2">
    <source>
        <dbReference type="EMBL" id="WOF24328.1"/>
    </source>
</evidence>
<name>A0AA97FJW1_9MICO</name>
<dbReference type="GO" id="GO:0006808">
    <property type="term" value="P:regulation of nitrogen utilization"/>
    <property type="evidence" value="ECO:0007669"/>
    <property type="project" value="InterPro"/>
</dbReference>
<dbReference type="PANTHER" id="PTHR30115:SF11">
    <property type="entry name" value="NITROGEN REGULATORY PROTEIN P-II HOMOLOG"/>
    <property type="match status" value="1"/>
</dbReference>
<dbReference type="GO" id="GO:0005524">
    <property type="term" value="F:ATP binding"/>
    <property type="evidence" value="ECO:0007669"/>
    <property type="project" value="TreeGrafter"/>
</dbReference>
<dbReference type="Gene3D" id="3.30.70.120">
    <property type="match status" value="1"/>
</dbReference>
<dbReference type="PRINTS" id="PR00340">
    <property type="entry name" value="PIIGLNB"/>
</dbReference>
<dbReference type="PROSITE" id="PS00638">
    <property type="entry name" value="PII_GLNB_CTER"/>
    <property type="match status" value="1"/>
</dbReference>
<keyword evidence="3" id="KW-1185">Reference proteome</keyword>
<evidence type="ECO:0000256" key="1">
    <source>
        <dbReference type="RuleBase" id="RU003936"/>
    </source>
</evidence>